<dbReference type="Proteomes" id="UP000298787">
    <property type="component" value="Chromosome 20"/>
</dbReference>
<reference evidence="1 2" key="1">
    <citation type="submission" date="2019-01" db="EMBL/GenBank/DDBJ databases">
        <title>Genome Assembly of Collichthys lucidus.</title>
        <authorList>
            <person name="Cai M."/>
            <person name="Xiao S."/>
        </authorList>
    </citation>
    <scope>NUCLEOTIDE SEQUENCE [LARGE SCALE GENOMIC DNA]</scope>
    <source>
        <strain evidence="1">JT15FE1705JMU</strain>
        <tissue evidence="1">Muscle</tissue>
    </source>
</reference>
<proteinExistence type="predicted"/>
<accession>A0A4U5VKQ2</accession>
<dbReference type="STRING" id="240159.A0A4U5VKQ2"/>
<keyword evidence="2" id="KW-1185">Reference proteome</keyword>
<dbReference type="EMBL" id="CM014097">
    <property type="protein sequence ID" value="TKS88866.1"/>
    <property type="molecule type" value="Genomic_DNA"/>
</dbReference>
<organism evidence="1 2">
    <name type="scientific">Collichthys lucidus</name>
    <name type="common">Big head croaker</name>
    <name type="synonym">Sciaena lucida</name>
    <dbReference type="NCBI Taxonomy" id="240159"/>
    <lineage>
        <taxon>Eukaryota</taxon>
        <taxon>Metazoa</taxon>
        <taxon>Chordata</taxon>
        <taxon>Craniata</taxon>
        <taxon>Vertebrata</taxon>
        <taxon>Euteleostomi</taxon>
        <taxon>Actinopterygii</taxon>
        <taxon>Neopterygii</taxon>
        <taxon>Teleostei</taxon>
        <taxon>Neoteleostei</taxon>
        <taxon>Acanthomorphata</taxon>
        <taxon>Eupercaria</taxon>
        <taxon>Sciaenidae</taxon>
        <taxon>Collichthys</taxon>
    </lineage>
</organism>
<evidence type="ECO:0000313" key="1">
    <source>
        <dbReference type="EMBL" id="TKS88866.1"/>
    </source>
</evidence>
<dbReference type="AlphaFoldDB" id="A0A4U5VKQ2"/>
<evidence type="ECO:0000313" key="2">
    <source>
        <dbReference type="Proteomes" id="UP000298787"/>
    </source>
</evidence>
<sequence>MAEELLEAVDRLRARLLETPEPRKLLKTFKRLGELPMTVDILVEMLNDQLSLNMFLTDPITQLKLATL</sequence>
<name>A0A4U5VKQ2_COLLU</name>
<gene>
    <name evidence="1" type="ORF">D9C73_022703</name>
</gene>
<protein>
    <submittedName>
        <fullName evidence="1">Uncharacterized protein</fullName>
    </submittedName>
</protein>